<dbReference type="SUPFAM" id="SSF52172">
    <property type="entry name" value="CheY-like"/>
    <property type="match status" value="2"/>
</dbReference>
<reference evidence="4" key="1">
    <citation type="submission" date="2018-06" db="EMBL/GenBank/DDBJ databases">
        <authorList>
            <person name="Zhirakovskaya E."/>
        </authorList>
    </citation>
    <scope>NUCLEOTIDE SEQUENCE</scope>
</reference>
<dbReference type="GO" id="GO:0000160">
    <property type="term" value="P:phosphorelay signal transduction system"/>
    <property type="evidence" value="ECO:0007669"/>
    <property type="project" value="UniProtKB-KW"/>
</dbReference>
<dbReference type="PROSITE" id="PS50110">
    <property type="entry name" value="RESPONSE_REGULATORY"/>
    <property type="match status" value="2"/>
</dbReference>
<gene>
    <name evidence="4" type="ORF">MNBD_BACTEROID05-47</name>
</gene>
<sequence>MIPLTKDDLAGKKVVIVDSYKTGRELVEKFCSYVDMDIIHSSDQKEEVISYLSGINETKDFPDLIFVDPDLMEDSKPEIILNLTTNEKFKNTKVIAFTSEVRVGSAALAQDLGFDAFMPKPISRVEFMRVVATVLGDQRDQGEIVTRHFSKELACKGVRVLVVEDHPQNRKLMGTFLNGFGCETTFAENGQVAIDDLKDNEYDICFMDLQMPILGGIEATKVIRSQITVELPIIALTAAVMKEDREKCAAVGMNDFLMKPVSKKVVEETILKYVNPFE</sequence>
<dbReference type="Gene3D" id="3.40.50.2300">
    <property type="match status" value="2"/>
</dbReference>
<evidence type="ECO:0000313" key="4">
    <source>
        <dbReference type="EMBL" id="VAW13160.1"/>
    </source>
</evidence>
<name>A0A3B0T8F6_9ZZZZ</name>
<dbReference type="EMBL" id="UOEN01000151">
    <property type="protein sequence ID" value="VAW13160.1"/>
    <property type="molecule type" value="Genomic_DNA"/>
</dbReference>
<protein>
    <recommendedName>
        <fullName evidence="3">Response regulatory domain-containing protein</fullName>
    </recommendedName>
</protein>
<feature type="domain" description="Response regulatory" evidence="3">
    <location>
        <begin position="13"/>
        <end position="135"/>
    </location>
</feature>
<dbReference type="Pfam" id="PF00072">
    <property type="entry name" value="Response_reg"/>
    <property type="match status" value="1"/>
</dbReference>
<dbReference type="CDD" id="cd17546">
    <property type="entry name" value="REC_hyHK_CKI1_RcsC-like"/>
    <property type="match status" value="1"/>
</dbReference>
<keyword evidence="1" id="KW-0597">Phosphoprotein</keyword>
<dbReference type="AlphaFoldDB" id="A0A3B0T8F6"/>
<evidence type="ECO:0000259" key="3">
    <source>
        <dbReference type="PROSITE" id="PS50110"/>
    </source>
</evidence>
<accession>A0A3B0T8F6</accession>
<feature type="domain" description="Response regulatory" evidence="3">
    <location>
        <begin position="159"/>
        <end position="274"/>
    </location>
</feature>
<evidence type="ECO:0000256" key="2">
    <source>
        <dbReference type="ARBA" id="ARBA00023012"/>
    </source>
</evidence>
<dbReference type="PANTHER" id="PTHR45339:SF1">
    <property type="entry name" value="HYBRID SIGNAL TRANSDUCTION HISTIDINE KINASE J"/>
    <property type="match status" value="1"/>
</dbReference>
<keyword evidence="2" id="KW-0902">Two-component regulatory system</keyword>
<organism evidence="4">
    <name type="scientific">hydrothermal vent metagenome</name>
    <dbReference type="NCBI Taxonomy" id="652676"/>
    <lineage>
        <taxon>unclassified sequences</taxon>
        <taxon>metagenomes</taxon>
        <taxon>ecological metagenomes</taxon>
    </lineage>
</organism>
<dbReference type="InterPro" id="IPR011006">
    <property type="entry name" value="CheY-like_superfamily"/>
</dbReference>
<dbReference type="SMART" id="SM00448">
    <property type="entry name" value="REC"/>
    <property type="match status" value="2"/>
</dbReference>
<evidence type="ECO:0000256" key="1">
    <source>
        <dbReference type="ARBA" id="ARBA00022553"/>
    </source>
</evidence>
<dbReference type="PANTHER" id="PTHR45339">
    <property type="entry name" value="HYBRID SIGNAL TRANSDUCTION HISTIDINE KINASE J"/>
    <property type="match status" value="1"/>
</dbReference>
<proteinExistence type="predicted"/>
<dbReference type="InterPro" id="IPR001789">
    <property type="entry name" value="Sig_transdc_resp-reg_receiver"/>
</dbReference>